<protein>
    <submittedName>
        <fullName evidence="5">ABC transporter ATP-binding protein</fullName>
    </submittedName>
</protein>
<evidence type="ECO:0000256" key="3">
    <source>
        <dbReference type="ARBA" id="ARBA00022840"/>
    </source>
</evidence>
<dbReference type="Gene3D" id="3.40.50.300">
    <property type="entry name" value="P-loop containing nucleotide triphosphate hydrolases"/>
    <property type="match status" value="1"/>
</dbReference>
<dbReference type="Pfam" id="PF00005">
    <property type="entry name" value="ABC_tran"/>
    <property type="match status" value="1"/>
</dbReference>
<evidence type="ECO:0000256" key="2">
    <source>
        <dbReference type="ARBA" id="ARBA00022741"/>
    </source>
</evidence>
<dbReference type="PROSITE" id="PS50893">
    <property type="entry name" value="ABC_TRANSPORTER_2"/>
    <property type="match status" value="1"/>
</dbReference>
<dbReference type="GO" id="GO:0016887">
    <property type="term" value="F:ATP hydrolysis activity"/>
    <property type="evidence" value="ECO:0007669"/>
    <property type="project" value="InterPro"/>
</dbReference>
<dbReference type="GO" id="GO:0005524">
    <property type="term" value="F:ATP binding"/>
    <property type="evidence" value="ECO:0007669"/>
    <property type="project" value="UniProtKB-KW"/>
</dbReference>
<dbReference type="PANTHER" id="PTHR42939:SF3">
    <property type="entry name" value="ABC TRANSPORTER ATP-BINDING COMPONENT"/>
    <property type="match status" value="1"/>
</dbReference>
<keyword evidence="1" id="KW-0813">Transport</keyword>
<feature type="domain" description="ABC transporter" evidence="4">
    <location>
        <begin position="3"/>
        <end position="231"/>
    </location>
</feature>
<dbReference type="SMART" id="SM00382">
    <property type="entry name" value="AAA"/>
    <property type="match status" value="1"/>
</dbReference>
<dbReference type="InterPro" id="IPR003593">
    <property type="entry name" value="AAA+_ATPase"/>
</dbReference>
<accession>A0AAU8HUR8</accession>
<dbReference type="PANTHER" id="PTHR42939">
    <property type="entry name" value="ABC TRANSPORTER ATP-BINDING PROTEIN ALBC-RELATED"/>
    <property type="match status" value="1"/>
</dbReference>
<name>A0AAU8HUR8_9FIRM</name>
<dbReference type="RefSeq" id="WP_353893647.1">
    <property type="nucleotide sequence ID" value="NZ_CP159485.1"/>
</dbReference>
<reference evidence="5" key="2">
    <citation type="submission" date="2024-06" db="EMBL/GenBank/DDBJ databases">
        <authorList>
            <person name="Petrova K.O."/>
            <person name="Toshchakov S.V."/>
            <person name="Boltjanskaja Y.V."/>
            <person name="Kevbrin V.V."/>
        </authorList>
    </citation>
    <scope>NUCLEOTIDE SEQUENCE</scope>
    <source>
        <strain evidence="5">Z-710</strain>
    </source>
</reference>
<dbReference type="InterPro" id="IPR027417">
    <property type="entry name" value="P-loop_NTPase"/>
</dbReference>
<dbReference type="SUPFAM" id="SSF52540">
    <property type="entry name" value="P-loop containing nucleoside triphosphate hydrolases"/>
    <property type="match status" value="1"/>
</dbReference>
<keyword evidence="2" id="KW-0547">Nucleotide-binding</keyword>
<dbReference type="InterPro" id="IPR017871">
    <property type="entry name" value="ABC_transporter-like_CS"/>
</dbReference>
<dbReference type="EMBL" id="CP159485">
    <property type="protein sequence ID" value="XCI29099.1"/>
    <property type="molecule type" value="Genomic_DNA"/>
</dbReference>
<evidence type="ECO:0000313" key="5">
    <source>
        <dbReference type="EMBL" id="XCI29099.1"/>
    </source>
</evidence>
<dbReference type="InterPro" id="IPR003439">
    <property type="entry name" value="ABC_transporter-like_ATP-bd"/>
</dbReference>
<dbReference type="CDD" id="cd03230">
    <property type="entry name" value="ABC_DR_subfamily_A"/>
    <property type="match status" value="1"/>
</dbReference>
<proteinExistence type="predicted"/>
<dbReference type="AlphaFoldDB" id="A0AAU8HUR8"/>
<evidence type="ECO:0000256" key="1">
    <source>
        <dbReference type="ARBA" id="ARBA00022448"/>
    </source>
</evidence>
<sequence length="289" mass="32407">MSDNALDVKGLSATVGGFKLQDINLSVQKGTIMGLIGENGAGKTTLIKTILNRIQREKGKVFFHGKELVGNEKAIKAKLGVVFDENIYPGSYKPKKIYKSFAPFYKGNYEKRFFELMERFKLDPNKRFIDYSKGMQVKFSIVMALFHDPDLIILDEPTAGIDPVARADILDLVLDIMQNEEKSVLFSTHITTDLEKIADFITLIDRGRIVFSEEKDELLDRFAVVNVEESAMTDTLRDNLIGVKKSLFGYTGLSLDKEALNALSGIKLARPTIEDIMVYSNEVGGEIYD</sequence>
<evidence type="ECO:0000259" key="4">
    <source>
        <dbReference type="PROSITE" id="PS50893"/>
    </source>
</evidence>
<gene>
    <name evidence="5" type="ORF">PRVXH_000401</name>
</gene>
<reference evidence="5" key="1">
    <citation type="journal article" date="2018" name="Antonie Van Leeuwenhoek">
        <title>Proteinivorax hydrogeniformans sp. nov., an anaerobic, haloalkaliphilic bacterium fermenting proteinaceous compounds with high hydrogen production.</title>
        <authorList>
            <person name="Boltyanskaya Y."/>
            <person name="Detkova E."/>
            <person name="Pimenov N."/>
            <person name="Kevbrin V."/>
        </authorList>
    </citation>
    <scope>NUCLEOTIDE SEQUENCE</scope>
    <source>
        <strain evidence="5">Z-710</strain>
    </source>
</reference>
<dbReference type="PROSITE" id="PS00211">
    <property type="entry name" value="ABC_TRANSPORTER_1"/>
    <property type="match status" value="1"/>
</dbReference>
<keyword evidence="3 5" id="KW-0067">ATP-binding</keyword>
<organism evidence="5">
    <name type="scientific">Proteinivorax hydrogeniformans</name>
    <dbReference type="NCBI Taxonomy" id="1826727"/>
    <lineage>
        <taxon>Bacteria</taxon>
        <taxon>Bacillati</taxon>
        <taxon>Bacillota</taxon>
        <taxon>Clostridia</taxon>
        <taxon>Eubacteriales</taxon>
        <taxon>Proteinivoracaceae</taxon>
        <taxon>Proteinivorax</taxon>
    </lineage>
</organism>
<dbReference type="InterPro" id="IPR051782">
    <property type="entry name" value="ABC_Transporter_VariousFunc"/>
</dbReference>